<reference evidence="3" key="1">
    <citation type="submission" date="2016-11" db="UniProtKB">
        <authorList>
            <consortium name="WormBaseParasite"/>
        </authorList>
    </citation>
    <scope>IDENTIFICATION</scope>
</reference>
<keyword evidence="1" id="KW-0812">Transmembrane</keyword>
<keyword evidence="2" id="KW-1185">Reference proteome</keyword>
<proteinExistence type="predicted"/>
<protein>
    <submittedName>
        <fullName evidence="3">Transmembrane protein</fullName>
    </submittedName>
</protein>
<evidence type="ECO:0000256" key="1">
    <source>
        <dbReference type="SAM" id="Phobius"/>
    </source>
</evidence>
<dbReference type="WBParaSite" id="Hba_08884">
    <property type="protein sequence ID" value="Hba_08884"/>
    <property type="gene ID" value="Hba_08884"/>
</dbReference>
<sequence length="205" mass="24000">MIQGGFKQHVLACQNAILYMLIYLHLKFVTELLAHPVYIGLHKHKEIFRPEMFEKLVTFALVLFSYLKLCYLDVRRASFYSSQIEQVFPLIKSISSLLHLFIGSNRCILMCRGDVLASVNSSDDDKQLSKHLCLPDVQLVLDQIYSSSETSIRGDVTQVNYVFLFVVRIFSFYGIYFSQFLFRIFKQNHIEMLRKMEIGNFFCCY</sequence>
<evidence type="ECO:0000313" key="3">
    <source>
        <dbReference type="WBParaSite" id="Hba_08884"/>
    </source>
</evidence>
<feature type="transmembrane region" description="Helical" evidence="1">
    <location>
        <begin position="161"/>
        <end position="185"/>
    </location>
</feature>
<dbReference type="AlphaFoldDB" id="A0A1I7WUL0"/>
<keyword evidence="1" id="KW-1133">Transmembrane helix</keyword>
<keyword evidence="1" id="KW-0472">Membrane</keyword>
<name>A0A1I7WUL0_HETBA</name>
<accession>A0A1I7WUL0</accession>
<evidence type="ECO:0000313" key="2">
    <source>
        <dbReference type="Proteomes" id="UP000095283"/>
    </source>
</evidence>
<organism evidence="2 3">
    <name type="scientific">Heterorhabditis bacteriophora</name>
    <name type="common">Entomopathogenic nematode worm</name>
    <dbReference type="NCBI Taxonomy" id="37862"/>
    <lineage>
        <taxon>Eukaryota</taxon>
        <taxon>Metazoa</taxon>
        <taxon>Ecdysozoa</taxon>
        <taxon>Nematoda</taxon>
        <taxon>Chromadorea</taxon>
        <taxon>Rhabditida</taxon>
        <taxon>Rhabditina</taxon>
        <taxon>Rhabditomorpha</taxon>
        <taxon>Strongyloidea</taxon>
        <taxon>Heterorhabditidae</taxon>
        <taxon>Heterorhabditis</taxon>
    </lineage>
</organism>
<dbReference type="Proteomes" id="UP000095283">
    <property type="component" value="Unplaced"/>
</dbReference>